<dbReference type="PROSITE" id="PS50109">
    <property type="entry name" value="HIS_KIN"/>
    <property type="match status" value="1"/>
</dbReference>
<dbReference type="InterPro" id="IPR003661">
    <property type="entry name" value="HisK_dim/P_dom"/>
</dbReference>
<dbReference type="Gene3D" id="3.30.450.20">
    <property type="entry name" value="PAS domain"/>
    <property type="match status" value="1"/>
</dbReference>
<evidence type="ECO:0000256" key="2">
    <source>
        <dbReference type="ARBA" id="ARBA00004651"/>
    </source>
</evidence>
<feature type="domain" description="Histidine kinase" evidence="15">
    <location>
        <begin position="446"/>
        <end position="663"/>
    </location>
</feature>
<dbReference type="Gene3D" id="3.30.565.10">
    <property type="entry name" value="Histidine kinase-like ATPase, C-terminal domain"/>
    <property type="match status" value="1"/>
</dbReference>
<evidence type="ECO:0000256" key="6">
    <source>
        <dbReference type="ARBA" id="ARBA00022679"/>
    </source>
</evidence>
<dbReference type="Proteomes" id="UP000199608">
    <property type="component" value="Unassembled WGS sequence"/>
</dbReference>
<dbReference type="InterPro" id="IPR005467">
    <property type="entry name" value="His_kinase_dom"/>
</dbReference>
<evidence type="ECO:0000256" key="11">
    <source>
        <dbReference type="ARBA" id="ARBA00022989"/>
    </source>
</evidence>
<sequence length="678" mass="75196">MKPGFRGKIYLGLFALLLIQGLVLFFWVSQVMKDALTEEIKTRGSSIGTNLSARMVEPMLAMDFLQMKVLVDETVQLSDDIFYTFVLDKKGNALIHTFKKGFPIALKTANTVLDHQKESLKLLDTGDQLIYDYAVPVAINANRLGTLRVGLFQTRIQKAVNKIMISAVVTIIATILAAAIVGTLLLNPVTKSIKKLHNSSEQALRGNLDVRTAPMLKKNCWDIMQCRKKDCPAYKNYHHRCWYLAGTLCPTCVEGEFAKKIDSCLQCTVHKNCSGDEIQSLAESFDAMTLSLKGNLSDLKSAESILNEQKALLQTILDAIPDFISLQDHKGMYISVNKAFCEILNKNKNEIIGKQNNDLFAGKLAKLYEKEDQLMLETGLPLTKENRLSGQNGSRWLHVVKIPVRESTDRVKGLVCSGRDITQLKAVQEQLTHAQKMESVGRLAAGVAHEINTPLGIILGYAQLLLEDIEQKGQIHEDVKTIVKQTRICSKIVADLLNFSRSSESIISEFDINEAMEEVLGVAEHTFSLNHVTVMRKYHKTPLLMRGDKEKIKQVFINLLNNAFDAIQQDGSICVDTGAGETQNEITISISDTGHGIAKENIKKIFEPFYTTKGPDQGTGLGLSVTFGIIKEHNGTINVFSPPLSGEKNDRGSQFIVVLPSGLNRKKGELNGEYSRIG</sequence>
<gene>
    <name evidence="18" type="ORF">SAMN04487931_102457</name>
</gene>
<organism evidence="18 19">
    <name type="scientific">Desulfobacula phenolica</name>
    <dbReference type="NCBI Taxonomy" id="90732"/>
    <lineage>
        <taxon>Bacteria</taxon>
        <taxon>Pseudomonadati</taxon>
        <taxon>Thermodesulfobacteriota</taxon>
        <taxon>Desulfobacteria</taxon>
        <taxon>Desulfobacterales</taxon>
        <taxon>Desulfobacteraceae</taxon>
        <taxon>Desulfobacula</taxon>
    </lineage>
</organism>
<evidence type="ECO:0000256" key="12">
    <source>
        <dbReference type="ARBA" id="ARBA00023012"/>
    </source>
</evidence>
<dbReference type="EMBL" id="FNLL01000002">
    <property type="protein sequence ID" value="SDT89537.1"/>
    <property type="molecule type" value="Genomic_DNA"/>
</dbReference>
<reference evidence="19" key="1">
    <citation type="submission" date="2016-10" db="EMBL/GenBank/DDBJ databases">
        <authorList>
            <person name="Varghese N."/>
            <person name="Submissions S."/>
        </authorList>
    </citation>
    <scope>NUCLEOTIDE SEQUENCE [LARGE SCALE GENOMIC DNA]</scope>
    <source>
        <strain evidence="19">DSM 3384</strain>
    </source>
</reference>
<feature type="domain" description="PAS" evidence="16">
    <location>
        <begin position="309"/>
        <end position="387"/>
    </location>
</feature>
<evidence type="ECO:0000259" key="16">
    <source>
        <dbReference type="PROSITE" id="PS50112"/>
    </source>
</evidence>
<evidence type="ECO:0000256" key="10">
    <source>
        <dbReference type="ARBA" id="ARBA00022840"/>
    </source>
</evidence>
<dbReference type="Pfam" id="PF00989">
    <property type="entry name" value="PAS"/>
    <property type="match status" value="1"/>
</dbReference>
<evidence type="ECO:0000313" key="18">
    <source>
        <dbReference type="EMBL" id="SDT89537.1"/>
    </source>
</evidence>
<dbReference type="SMART" id="SM00388">
    <property type="entry name" value="HisKA"/>
    <property type="match status" value="1"/>
</dbReference>
<dbReference type="InterPro" id="IPR003594">
    <property type="entry name" value="HATPase_dom"/>
</dbReference>
<dbReference type="InterPro" id="IPR035965">
    <property type="entry name" value="PAS-like_dom_sf"/>
</dbReference>
<dbReference type="AlphaFoldDB" id="A0A1H2E363"/>
<accession>A0A1H2E363</accession>
<dbReference type="InterPro" id="IPR013767">
    <property type="entry name" value="PAS_fold"/>
</dbReference>
<dbReference type="PANTHER" id="PTHR43065">
    <property type="entry name" value="SENSOR HISTIDINE KINASE"/>
    <property type="match status" value="1"/>
</dbReference>
<feature type="transmembrane region" description="Helical" evidence="14">
    <location>
        <begin position="9"/>
        <end position="28"/>
    </location>
</feature>
<name>A0A1H2E363_9BACT</name>
<feature type="transmembrane region" description="Helical" evidence="14">
    <location>
        <begin position="163"/>
        <end position="186"/>
    </location>
</feature>
<evidence type="ECO:0000256" key="9">
    <source>
        <dbReference type="ARBA" id="ARBA00022777"/>
    </source>
</evidence>
<dbReference type="InterPro" id="IPR000014">
    <property type="entry name" value="PAS"/>
</dbReference>
<evidence type="ECO:0000256" key="7">
    <source>
        <dbReference type="ARBA" id="ARBA00022692"/>
    </source>
</evidence>
<evidence type="ECO:0000256" key="3">
    <source>
        <dbReference type="ARBA" id="ARBA00012438"/>
    </source>
</evidence>
<evidence type="ECO:0000256" key="5">
    <source>
        <dbReference type="ARBA" id="ARBA00022553"/>
    </source>
</evidence>
<keyword evidence="13 14" id="KW-0472">Membrane</keyword>
<keyword evidence="4" id="KW-1003">Cell membrane</keyword>
<dbReference type="InterPro" id="IPR000700">
    <property type="entry name" value="PAS-assoc_C"/>
</dbReference>
<comment type="subcellular location">
    <subcellularLocation>
        <location evidence="2">Cell membrane</location>
        <topology evidence="2">Multi-pass membrane protein</topology>
    </subcellularLocation>
</comment>
<dbReference type="Pfam" id="PF17203">
    <property type="entry name" value="sCache_3_2"/>
    <property type="match status" value="1"/>
</dbReference>
<feature type="domain" description="PAC" evidence="17">
    <location>
        <begin position="382"/>
        <end position="433"/>
    </location>
</feature>
<dbReference type="SUPFAM" id="SSF47384">
    <property type="entry name" value="Homodimeric domain of signal transducing histidine kinase"/>
    <property type="match status" value="1"/>
</dbReference>
<dbReference type="InterPro" id="IPR033463">
    <property type="entry name" value="sCache_3"/>
</dbReference>
<dbReference type="SUPFAM" id="SSF55874">
    <property type="entry name" value="ATPase domain of HSP90 chaperone/DNA topoisomerase II/histidine kinase"/>
    <property type="match status" value="1"/>
</dbReference>
<dbReference type="InterPro" id="IPR036097">
    <property type="entry name" value="HisK_dim/P_sf"/>
</dbReference>
<keyword evidence="12" id="KW-0902">Two-component regulatory system</keyword>
<evidence type="ECO:0000256" key="13">
    <source>
        <dbReference type="ARBA" id="ARBA00023136"/>
    </source>
</evidence>
<proteinExistence type="predicted"/>
<keyword evidence="7 14" id="KW-0812">Transmembrane</keyword>
<dbReference type="SMART" id="SM00387">
    <property type="entry name" value="HATPase_c"/>
    <property type="match status" value="1"/>
</dbReference>
<dbReference type="Gene3D" id="1.10.287.130">
    <property type="match status" value="1"/>
</dbReference>
<dbReference type="RefSeq" id="WP_092230990.1">
    <property type="nucleotide sequence ID" value="NZ_FNLL01000002.1"/>
</dbReference>
<dbReference type="PRINTS" id="PR00344">
    <property type="entry name" value="BCTRLSENSOR"/>
</dbReference>
<keyword evidence="11 14" id="KW-1133">Transmembrane helix</keyword>
<dbReference type="PROSITE" id="PS50112">
    <property type="entry name" value="PAS"/>
    <property type="match status" value="1"/>
</dbReference>
<keyword evidence="10" id="KW-0067">ATP-binding</keyword>
<evidence type="ECO:0000256" key="14">
    <source>
        <dbReference type="SAM" id="Phobius"/>
    </source>
</evidence>
<dbReference type="CDD" id="cd00130">
    <property type="entry name" value="PAS"/>
    <property type="match status" value="1"/>
</dbReference>
<evidence type="ECO:0000259" key="15">
    <source>
        <dbReference type="PROSITE" id="PS50109"/>
    </source>
</evidence>
<dbReference type="PROSITE" id="PS50113">
    <property type="entry name" value="PAC"/>
    <property type="match status" value="1"/>
</dbReference>
<evidence type="ECO:0000256" key="1">
    <source>
        <dbReference type="ARBA" id="ARBA00000085"/>
    </source>
</evidence>
<evidence type="ECO:0000256" key="4">
    <source>
        <dbReference type="ARBA" id="ARBA00022475"/>
    </source>
</evidence>
<dbReference type="GO" id="GO:0005886">
    <property type="term" value="C:plasma membrane"/>
    <property type="evidence" value="ECO:0007669"/>
    <property type="project" value="UniProtKB-SubCell"/>
</dbReference>
<keyword evidence="9" id="KW-0418">Kinase</keyword>
<dbReference type="SUPFAM" id="SSF55785">
    <property type="entry name" value="PYP-like sensor domain (PAS domain)"/>
    <property type="match status" value="1"/>
</dbReference>
<comment type="catalytic activity">
    <reaction evidence="1">
        <text>ATP + protein L-histidine = ADP + protein N-phospho-L-histidine.</text>
        <dbReference type="EC" id="2.7.13.3"/>
    </reaction>
</comment>
<dbReference type="InterPro" id="IPR036890">
    <property type="entry name" value="HATPase_C_sf"/>
</dbReference>
<dbReference type="GO" id="GO:0005524">
    <property type="term" value="F:ATP binding"/>
    <property type="evidence" value="ECO:0007669"/>
    <property type="project" value="UniProtKB-KW"/>
</dbReference>
<keyword evidence="8" id="KW-0547">Nucleotide-binding</keyword>
<dbReference type="CDD" id="cd00082">
    <property type="entry name" value="HisKA"/>
    <property type="match status" value="1"/>
</dbReference>
<keyword evidence="19" id="KW-1185">Reference proteome</keyword>
<dbReference type="InterPro" id="IPR004358">
    <property type="entry name" value="Sig_transdc_His_kin-like_C"/>
</dbReference>
<dbReference type="Pfam" id="PF00512">
    <property type="entry name" value="HisKA"/>
    <property type="match status" value="1"/>
</dbReference>
<dbReference type="GO" id="GO:0000155">
    <property type="term" value="F:phosphorelay sensor kinase activity"/>
    <property type="evidence" value="ECO:0007669"/>
    <property type="project" value="InterPro"/>
</dbReference>
<keyword evidence="6" id="KW-0808">Transferase</keyword>
<dbReference type="SMART" id="SM00091">
    <property type="entry name" value="PAS"/>
    <property type="match status" value="1"/>
</dbReference>
<evidence type="ECO:0000313" key="19">
    <source>
        <dbReference type="Proteomes" id="UP000199608"/>
    </source>
</evidence>
<dbReference type="EC" id="2.7.13.3" evidence="3"/>
<evidence type="ECO:0000259" key="17">
    <source>
        <dbReference type="PROSITE" id="PS50113"/>
    </source>
</evidence>
<dbReference type="Pfam" id="PF02518">
    <property type="entry name" value="HATPase_c"/>
    <property type="match status" value="1"/>
</dbReference>
<keyword evidence="5" id="KW-0597">Phosphoprotein</keyword>
<dbReference type="GO" id="GO:0006355">
    <property type="term" value="P:regulation of DNA-templated transcription"/>
    <property type="evidence" value="ECO:0007669"/>
    <property type="project" value="InterPro"/>
</dbReference>
<dbReference type="NCBIfam" id="TIGR00229">
    <property type="entry name" value="sensory_box"/>
    <property type="match status" value="1"/>
</dbReference>
<dbReference type="PANTHER" id="PTHR43065:SF46">
    <property type="entry name" value="C4-DICARBOXYLATE TRANSPORT SENSOR PROTEIN DCTB"/>
    <property type="match status" value="1"/>
</dbReference>
<protein>
    <recommendedName>
        <fullName evidence="3">histidine kinase</fullName>
        <ecNumber evidence="3">2.7.13.3</ecNumber>
    </recommendedName>
</protein>
<evidence type="ECO:0000256" key="8">
    <source>
        <dbReference type="ARBA" id="ARBA00022741"/>
    </source>
</evidence>